<dbReference type="AlphaFoldDB" id="A0A1V1P743"/>
<name>A0A1V1P743_9BACT</name>
<organism evidence="1 2">
    <name type="scientific">Candidatus Magnetoglobus multicellularis str. Araruama</name>
    <dbReference type="NCBI Taxonomy" id="890399"/>
    <lineage>
        <taxon>Bacteria</taxon>
        <taxon>Pseudomonadati</taxon>
        <taxon>Thermodesulfobacteriota</taxon>
        <taxon>Desulfobacteria</taxon>
        <taxon>Desulfobacterales</taxon>
        <taxon>Desulfobacteraceae</taxon>
        <taxon>Candidatus Magnetoglobus</taxon>
    </lineage>
</organism>
<evidence type="ECO:0000313" key="1">
    <source>
        <dbReference type="EMBL" id="ETR70630.1"/>
    </source>
</evidence>
<protein>
    <submittedName>
        <fullName evidence="1">Uncharacterized protein</fullName>
    </submittedName>
</protein>
<sequence>MEMIISKFSHTVLRAVYSGGLIIGANGGHIFGEGGGGLFSAMTIDSGFSEKQAEGQVKVVSNLIESNLATKHDLQQMESKLLTEIIHIRSETIKWVAGMMVAQAAVFVAMLKRFNSF</sequence>
<dbReference type="Proteomes" id="UP000189670">
    <property type="component" value="Unassembled WGS sequence"/>
</dbReference>
<comment type="caution">
    <text evidence="1">The sequence shown here is derived from an EMBL/GenBank/DDBJ whole genome shotgun (WGS) entry which is preliminary data.</text>
</comment>
<dbReference type="EMBL" id="ATBP01000394">
    <property type="protein sequence ID" value="ETR70630.1"/>
    <property type="molecule type" value="Genomic_DNA"/>
</dbReference>
<reference evidence="2" key="1">
    <citation type="submission" date="2012-11" db="EMBL/GenBank/DDBJ databases">
        <authorList>
            <person name="Lucero-Rivera Y.E."/>
            <person name="Tovar-Ramirez D."/>
        </authorList>
    </citation>
    <scope>NUCLEOTIDE SEQUENCE [LARGE SCALE GENOMIC DNA]</scope>
    <source>
        <strain evidence="2">Araruama</strain>
    </source>
</reference>
<accession>A0A1V1P743</accession>
<evidence type="ECO:0000313" key="2">
    <source>
        <dbReference type="Proteomes" id="UP000189670"/>
    </source>
</evidence>
<proteinExistence type="predicted"/>
<gene>
    <name evidence="1" type="ORF">OMM_08671</name>
</gene>